<comment type="caution">
    <text evidence="2">The sequence shown here is derived from an EMBL/GenBank/DDBJ whole genome shotgun (WGS) entry which is preliminary data.</text>
</comment>
<proteinExistence type="predicted"/>
<reference evidence="2 3" key="1">
    <citation type="submission" date="2020-08" db="EMBL/GenBank/DDBJ databases">
        <title>A Genomic Blueprint of the Chicken Gut Microbiome.</title>
        <authorList>
            <person name="Gilroy R."/>
            <person name="Ravi A."/>
            <person name="Getino M."/>
            <person name="Pursley I."/>
            <person name="Horton D.L."/>
            <person name="Alikhan N.-F."/>
            <person name="Baker D."/>
            <person name="Gharbi K."/>
            <person name="Hall N."/>
            <person name="Watson M."/>
            <person name="Adriaenssens E.M."/>
            <person name="Foster-Nyarko E."/>
            <person name="Jarju S."/>
            <person name="Secka A."/>
            <person name="Antonio M."/>
            <person name="Oren A."/>
            <person name="Chaudhuri R."/>
            <person name="La Ragione R.M."/>
            <person name="Hildebrand F."/>
            <person name="Pallen M.J."/>
        </authorList>
    </citation>
    <scope>NUCLEOTIDE SEQUENCE [LARGE SCALE GENOMIC DNA]</scope>
    <source>
        <strain evidence="2 3">Sa1BUA2</strain>
    </source>
</reference>
<evidence type="ECO:0000313" key="3">
    <source>
        <dbReference type="Proteomes" id="UP000648182"/>
    </source>
</evidence>
<evidence type="ECO:0008006" key="4">
    <source>
        <dbReference type="Google" id="ProtNLM"/>
    </source>
</evidence>
<keyword evidence="3" id="KW-1185">Reference proteome</keyword>
<accession>A0ABR8VLY6</accession>
<protein>
    <recommendedName>
        <fullName evidence="4">YqzM family protein</fullName>
    </recommendedName>
</protein>
<keyword evidence="1" id="KW-0472">Membrane</keyword>
<dbReference type="Proteomes" id="UP000648182">
    <property type="component" value="Unassembled WGS sequence"/>
</dbReference>
<organism evidence="2 3">
    <name type="scientific">Bacillus norwichensis</name>
    <dbReference type="NCBI Taxonomy" id="2762217"/>
    <lineage>
        <taxon>Bacteria</taxon>
        <taxon>Bacillati</taxon>
        <taxon>Bacillota</taxon>
        <taxon>Bacilli</taxon>
        <taxon>Bacillales</taxon>
        <taxon>Bacillaceae</taxon>
        <taxon>Bacillus</taxon>
    </lineage>
</organism>
<dbReference type="EMBL" id="JACSPV010000019">
    <property type="protein sequence ID" value="MBD8005792.1"/>
    <property type="molecule type" value="Genomic_DNA"/>
</dbReference>
<dbReference type="RefSeq" id="WP_191813055.1">
    <property type="nucleotide sequence ID" value="NZ_JACSPV010000019.1"/>
</dbReference>
<keyword evidence="1" id="KW-1133">Transmembrane helix</keyword>
<name>A0ABR8VLY6_9BACI</name>
<evidence type="ECO:0000313" key="2">
    <source>
        <dbReference type="EMBL" id="MBD8005792.1"/>
    </source>
</evidence>
<gene>
    <name evidence="2" type="ORF">H9631_11955</name>
</gene>
<evidence type="ECO:0000256" key="1">
    <source>
        <dbReference type="SAM" id="Phobius"/>
    </source>
</evidence>
<keyword evidence="1" id="KW-0812">Transmembrane</keyword>
<feature type="transmembrane region" description="Helical" evidence="1">
    <location>
        <begin position="36"/>
        <end position="54"/>
    </location>
</feature>
<sequence length="56" mass="6721">MNTSEFDQEFVEELERRIEIINDSDTPEKRLKGIDYVLIWIFGIFSIVLLFLGWQI</sequence>